<dbReference type="KEGG" id="nvi:100122230"/>
<dbReference type="EnsemblMetazoa" id="XM_016984568">
    <property type="protein sequence ID" value="XP_016840057"/>
    <property type="gene ID" value="LOC100122230"/>
</dbReference>
<evidence type="ECO:0000313" key="2">
    <source>
        <dbReference type="EnsemblMetazoa" id="XP_016840057"/>
    </source>
</evidence>
<dbReference type="PANTHER" id="PTHR21219:SF4">
    <property type="entry name" value="PID DOMAIN-CONTAINING PROTEIN"/>
    <property type="match status" value="1"/>
</dbReference>
<feature type="compositionally biased region" description="Basic residues" evidence="1">
    <location>
        <begin position="800"/>
        <end position="812"/>
    </location>
</feature>
<reference evidence="2" key="1">
    <citation type="submission" date="2021-01" db="UniProtKB">
        <authorList>
            <consortium name="EnsemblMetazoa"/>
        </authorList>
    </citation>
    <scope>IDENTIFICATION</scope>
</reference>
<dbReference type="PANTHER" id="PTHR21219">
    <property type="entry name" value="FI19613P1"/>
    <property type="match status" value="1"/>
</dbReference>
<feature type="compositionally biased region" description="Polar residues" evidence="1">
    <location>
        <begin position="908"/>
        <end position="920"/>
    </location>
</feature>
<evidence type="ECO:0000313" key="3">
    <source>
        <dbReference type="Proteomes" id="UP000002358"/>
    </source>
</evidence>
<name>A0A7M7IQI0_NASVI</name>
<feature type="compositionally biased region" description="Low complexity" evidence="1">
    <location>
        <begin position="813"/>
        <end position="826"/>
    </location>
</feature>
<feature type="region of interest" description="Disordered" evidence="1">
    <location>
        <begin position="798"/>
        <end position="838"/>
    </location>
</feature>
<dbReference type="GeneID" id="100122230"/>
<feature type="region of interest" description="Disordered" evidence="1">
    <location>
        <begin position="499"/>
        <end position="567"/>
    </location>
</feature>
<dbReference type="RefSeq" id="XP_016840057.1">
    <property type="nucleotide sequence ID" value="XM_016984568.2"/>
</dbReference>
<feature type="region of interest" description="Disordered" evidence="1">
    <location>
        <begin position="1093"/>
        <end position="1116"/>
    </location>
</feature>
<feature type="compositionally biased region" description="Pro residues" evidence="1">
    <location>
        <begin position="326"/>
        <end position="335"/>
    </location>
</feature>
<feature type="compositionally biased region" description="Basic residues" evidence="1">
    <location>
        <begin position="1143"/>
        <end position="1154"/>
    </location>
</feature>
<dbReference type="InParanoid" id="A0A7M7IQI0"/>
<dbReference type="AlphaFoldDB" id="A0A7M7IQI0"/>
<feature type="compositionally biased region" description="Low complexity" evidence="1">
    <location>
        <begin position="641"/>
        <end position="657"/>
    </location>
</feature>
<feature type="region of interest" description="Disordered" evidence="1">
    <location>
        <begin position="397"/>
        <end position="448"/>
    </location>
</feature>
<keyword evidence="3" id="KW-1185">Reference proteome</keyword>
<feature type="compositionally biased region" description="Polar residues" evidence="1">
    <location>
        <begin position="351"/>
        <end position="371"/>
    </location>
</feature>
<dbReference type="Proteomes" id="UP000002358">
    <property type="component" value="Chromosome 3"/>
</dbReference>
<evidence type="ECO:0008006" key="4">
    <source>
        <dbReference type="Google" id="ProtNLM"/>
    </source>
</evidence>
<protein>
    <recommendedName>
        <fullName evidence="4">PID domain-containing protein</fullName>
    </recommendedName>
</protein>
<feature type="region of interest" description="Disordered" evidence="1">
    <location>
        <begin position="1038"/>
        <end position="1061"/>
    </location>
</feature>
<feature type="region of interest" description="Disordered" evidence="1">
    <location>
        <begin position="582"/>
        <end position="678"/>
    </location>
</feature>
<feature type="region of interest" description="Disordered" evidence="1">
    <location>
        <begin position="297"/>
        <end position="384"/>
    </location>
</feature>
<feature type="compositionally biased region" description="Low complexity" evidence="1">
    <location>
        <begin position="1100"/>
        <end position="1115"/>
    </location>
</feature>
<proteinExistence type="predicted"/>
<feature type="compositionally biased region" description="Basic and acidic residues" evidence="1">
    <location>
        <begin position="545"/>
        <end position="556"/>
    </location>
</feature>
<accession>A0A7M7IQI0</accession>
<evidence type="ECO:0000256" key="1">
    <source>
        <dbReference type="SAM" id="MobiDB-lite"/>
    </source>
</evidence>
<sequence>MTDTMSCCDGFRLPAASECSLRSKARIDALFEDSRSVCSSSFAGAGPWASVQDAEGCCAGDEDQRRVNSAVQARIEAMFASVEAESSVPGECAAAVLPVKYMGAAPVGGRVASVRGLQEPLRQLVERIADSVNAELEVSRRGLTFRTSELHEKNNPFRRIAVWSALKLQTRRRHNNSNAQDLLHAFVPLVADDRPSGPSSSLSNNNSDDRHAELYRTMRGLAKDVENYPPIFAVVMRRPGAARLLECHAFACRCEEDAIAAAATLYRALLADLEATSRRPRQKNGLGCVSLASVASSVRETSPGSRRRGSLDFLSSRTDVVSEKAAPPPPPPPPAALHQPTRPPRVKKHSVSSSVNTESDHSSSSPCTNVSVVDKAQRRVKKNSDVKAEDVLEARSRVYSPVRDPNAKESNAVARRKESNSSSTSSSNLEQTKEERRMNAKNKIYGSRSSQNLVASEEVQVIEKIYSRENDKSSSDRERSGSCDFSCCTENSLYESTRIYSKAGNPGSNERVYEVTRPSGRSTPSSRKSTTGSSSGRPPAPAPSRPEESTRAEQRGRSSSAARHRDHFRDVDKIYSLESDDVYSRGSRDQRIYDVTRPNRQTAPSIRSDNNSVRSNKRVNRVSTMDRPLRRPSVEPPQPPSLTQLPSQRSQQSQQQEPRQRRRSRAGSEPPISRTDAAAAAAASAAVILKRSQSDLDLDRGDLMTRVELPRRGSFLKPGSVRKRDGIEGGGGGTPLGFTELFDEFRNQEGLTSVDDILAAIIDPEGMSFNDLKPLYKEFLLKLAATLTQDELYQRSASIMRRRRGRPQRRRSSCSNSGSSRPSLLRRAIKRSVSRLRSSTSAPTEFTSVIFPARRLNERSSCGSSSSCDAMKGGHASSGSGQADRGHCHGSRSNRVLASKLGRRRSTTRCSNSKSRMGHTTSEDSDTCRRFGRGMIAANRSSSGYVSCSECSYDSESCTCVSADKCYCSLSRKTPQGPNSMAAQRAPMAMPCSCDTDSCSESNKCYCARKPGLMGPSHSSHSMQPSILEQLRQKGIVPSESTLSRGASPDRTKSTRGSKSLATSKSLEYLKVRSSSVRGSTDNLALDYDLFSPGYQHNHPQPSNSRRSSQCSSGSEKVLVVSARDPQGRLIYVGGSGREGKRSSRHCKGGRHGRQPTGHHEALSIKKSAEIAAVFGGGQARLGRRASSTSSLRSSVSLEAGLGYLP</sequence>
<dbReference type="OrthoDB" id="5959615at2759"/>
<feature type="compositionally biased region" description="Basic and acidic residues" evidence="1">
    <location>
        <begin position="582"/>
        <end position="594"/>
    </location>
</feature>
<organism evidence="2 3">
    <name type="scientific">Nasonia vitripennis</name>
    <name type="common">Parasitic wasp</name>
    <dbReference type="NCBI Taxonomy" id="7425"/>
    <lineage>
        <taxon>Eukaryota</taxon>
        <taxon>Metazoa</taxon>
        <taxon>Ecdysozoa</taxon>
        <taxon>Arthropoda</taxon>
        <taxon>Hexapoda</taxon>
        <taxon>Insecta</taxon>
        <taxon>Pterygota</taxon>
        <taxon>Neoptera</taxon>
        <taxon>Endopterygota</taxon>
        <taxon>Hymenoptera</taxon>
        <taxon>Apocrita</taxon>
        <taxon>Proctotrupomorpha</taxon>
        <taxon>Chalcidoidea</taxon>
        <taxon>Pteromalidae</taxon>
        <taxon>Pteromalinae</taxon>
        <taxon>Nasonia</taxon>
    </lineage>
</organism>
<feature type="region of interest" description="Disordered" evidence="1">
    <location>
        <begin position="864"/>
        <end position="926"/>
    </location>
</feature>
<feature type="compositionally biased region" description="Low complexity" evidence="1">
    <location>
        <begin position="516"/>
        <end position="537"/>
    </location>
</feature>
<feature type="region of interest" description="Disordered" evidence="1">
    <location>
        <begin position="1135"/>
        <end position="1162"/>
    </location>
</feature>